<sequence length="365" mass="39627">MPSLSNIIIFTLLGTTLALPKPQSQSQLPLNPNPIPGESPFFATYTGKPTPLPANYTRVIPATTTGPPGPDDLLFQNLLSAEWIIYSFYQQAMDLFTPTSFTSLGYPNTTYDRIAQIRDNEAGHIRIFQDQISNTSITPGPCQYTYNLTADDPATFLALQVYIEVNSMAFLTGLVRQANTLDTRSALVAIASVETRHNTWSLIDIWNDIPFSGPSDTIYPYPNQILSLTNEFVIPGSCPLENPPYPYPNQNLPSISFTTTTTTTTTTSSVITGQPGSTIQLIFHGEVGFEEGREYYAVFFHGVQTVTVPFEVGTNETVVPGEFDKGAGIVALVIADEVGASTEESVLAGPLLILEQPGSLTAVID</sequence>
<dbReference type="Proteomes" id="UP000188318">
    <property type="component" value="Unassembled WGS sequence"/>
</dbReference>
<dbReference type="Pfam" id="PF13668">
    <property type="entry name" value="Ferritin_2"/>
    <property type="match status" value="1"/>
</dbReference>
<evidence type="ECO:0000313" key="2">
    <source>
        <dbReference type="EMBL" id="OOF98659.1"/>
    </source>
</evidence>
<dbReference type="EMBL" id="KV907495">
    <property type="protein sequence ID" value="OOF98659.1"/>
    <property type="molecule type" value="Genomic_DNA"/>
</dbReference>
<protein>
    <submittedName>
        <fullName evidence="2">Uncharacterized protein</fullName>
    </submittedName>
</protein>
<dbReference type="SUPFAM" id="SSF47240">
    <property type="entry name" value="Ferritin-like"/>
    <property type="match status" value="1"/>
</dbReference>
<reference evidence="3" key="1">
    <citation type="journal article" date="2017" name="Genome Biol.">
        <title>Comparative genomics reveals high biological diversity and specific adaptations in the industrially and medically important fungal genus Aspergillus.</title>
        <authorList>
            <person name="de Vries R.P."/>
            <person name="Riley R."/>
            <person name="Wiebenga A."/>
            <person name="Aguilar-Osorio G."/>
            <person name="Amillis S."/>
            <person name="Uchima C.A."/>
            <person name="Anderluh G."/>
            <person name="Asadollahi M."/>
            <person name="Askin M."/>
            <person name="Barry K."/>
            <person name="Battaglia E."/>
            <person name="Bayram O."/>
            <person name="Benocci T."/>
            <person name="Braus-Stromeyer S.A."/>
            <person name="Caldana C."/>
            <person name="Canovas D."/>
            <person name="Cerqueira G.C."/>
            <person name="Chen F."/>
            <person name="Chen W."/>
            <person name="Choi C."/>
            <person name="Clum A."/>
            <person name="Dos Santos R.A."/>
            <person name="Damasio A.R."/>
            <person name="Diallinas G."/>
            <person name="Emri T."/>
            <person name="Fekete E."/>
            <person name="Flipphi M."/>
            <person name="Freyberg S."/>
            <person name="Gallo A."/>
            <person name="Gournas C."/>
            <person name="Habgood R."/>
            <person name="Hainaut M."/>
            <person name="Harispe M.L."/>
            <person name="Henrissat B."/>
            <person name="Hilden K.S."/>
            <person name="Hope R."/>
            <person name="Hossain A."/>
            <person name="Karabika E."/>
            <person name="Karaffa L."/>
            <person name="Karanyi Z."/>
            <person name="Krasevec N."/>
            <person name="Kuo A."/>
            <person name="Kusch H."/>
            <person name="LaButti K."/>
            <person name="Lagendijk E.L."/>
            <person name="Lapidus A."/>
            <person name="Levasseur A."/>
            <person name="Lindquist E."/>
            <person name="Lipzen A."/>
            <person name="Logrieco A.F."/>
            <person name="MacCabe A."/>
            <person name="Maekelae M.R."/>
            <person name="Malavazi I."/>
            <person name="Melin P."/>
            <person name="Meyer V."/>
            <person name="Mielnichuk N."/>
            <person name="Miskei M."/>
            <person name="Molnar A.P."/>
            <person name="Mule G."/>
            <person name="Ngan C.Y."/>
            <person name="Orejas M."/>
            <person name="Orosz E."/>
            <person name="Ouedraogo J.P."/>
            <person name="Overkamp K.M."/>
            <person name="Park H.-S."/>
            <person name="Perrone G."/>
            <person name="Piumi F."/>
            <person name="Punt P.J."/>
            <person name="Ram A.F."/>
            <person name="Ramon A."/>
            <person name="Rauscher S."/>
            <person name="Record E."/>
            <person name="Riano-Pachon D.M."/>
            <person name="Robert V."/>
            <person name="Roehrig J."/>
            <person name="Ruller R."/>
            <person name="Salamov A."/>
            <person name="Salih N.S."/>
            <person name="Samson R.A."/>
            <person name="Sandor E."/>
            <person name="Sanguinetti M."/>
            <person name="Schuetze T."/>
            <person name="Sepcic K."/>
            <person name="Shelest E."/>
            <person name="Sherlock G."/>
            <person name="Sophianopoulou V."/>
            <person name="Squina F.M."/>
            <person name="Sun H."/>
            <person name="Susca A."/>
            <person name="Todd R.B."/>
            <person name="Tsang A."/>
            <person name="Unkles S.E."/>
            <person name="van de Wiele N."/>
            <person name="van Rossen-Uffink D."/>
            <person name="Oliveira J.V."/>
            <person name="Vesth T.C."/>
            <person name="Visser J."/>
            <person name="Yu J.-H."/>
            <person name="Zhou M."/>
            <person name="Andersen M.R."/>
            <person name="Archer D.B."/>
            <person name="Baker S.E."/>
            <person name="Benoit I."/>
            <person name="Brakhage A.A."/>
            <person name="Braus G.H."/>
            <person name="Fischer R."/>
            <person name="Frisvad J.C."/>
            <person name="Goldman G.H."/>
            <person name="Houbraken J."/>
            <person name="Oakley B."/>
            <person name="Pocsi I."/>
            <person name="Scazzocchio C."/>
            <person name="Seiboth B."/>
            <person name="vanKuyk P.A."/>
            <person name="Wortman J."/>
            <person name="Dyer P.S."/>
            <person name="Grigoriev I.V."/>
        </authorList>
    </citation>
    <scope>NUCLEOTIDE SEQUENCE [LARGE SCALE GENOMIC DNA]</scope>
    <source>
        <strain evidence="3">ITEM 5010</strain>
    </source>
</reference>
<dbReference type="OrthoDB" id="1001765at2759"/>
<dbReference type="STRING" id="602072.A0A1R3RVZ3"/>
<evidence type="ECO:0000313" key="3">
    <source>
        <dbReference type="Proteomes" id="UP000188318"/>
    </source>
</evidence>
<dbReference type="InterPro" id="IPR009078">
    <property type="entry name" value="Ferritin-like_SF"/>
</dbReference>
<dbReference type="AlphaFoldDB" id="A0A1R3RVZ3"/>
<organism evidence="2 3">
    <name type="scientific">Aspergillus carbonarius (strain ITEM 5010)</name>
    <dbReference type="NCBI Taxonomy" id="602072"/>
    <lineage>
        <taxon>Eukaryota</taxon>
        <taxon>Fungi</taxon>
        <taxon>Dikarya</taxon>
        <taxon>Ascomycota</taxon>
        <taxon>Pezizomycotina</taxon>
        <taxon>Eurotiomycetes</taxon>
        <taxon>Eurotiomycetidae</taxon>
        <taxon>Eurotiales</taxon>
        <taxon>Aspergillaceae</taxon>
        <taxon>Aspergillus</taxon>
        <taxon>Aspergillus subgen. Circumdati</taxon>
    </lineage>
</organism>
<evidence type="ECO:0000256" key="1">
    <source>
        <dbReference type="SAM" id="SignalP"/>
    </source>
</evidence>
<keyword evidence="3" id="KW-1185">Reference proteome</keyword>
<gene>
    <name evidence="2" type="ORF">ASPCADRAFT_42372</name>
</gene>
<keyword evidence="1" id="KW-0732">Signal</keyword>
<dbReference type="OMA" id="SAEWIIY"/>
<feature type="signal peptide" evidence="1">
    <location>
        <begin position="1"/>
        <end position="18"/>
    </location>
</feature>
<dbReference type="VEuPathDB" id="FungiDB:ASPCADRAFT_42372"/>
<name>A0A1R3RVZ3_ASPC5</name>
<proteinExistence type="predicted"/>
<feature type="chain" id="PRO_5012187465" evidence="1">
    <location>
        <begin position="19"/>
        <end position="365"/>
    </location>
</feature>
<accession>A0A1R3RVZ3</accession>